<dbReference type="PANTHER" id="PTHR36925:SF1">
    <property type="entry name" value="COBALT-PRECORRIN-6A REDUCTASE"/>
    <property type="match status" value="1"/>
</dbReference>
<dbReference type="Pfam" id="PF02571">
    <property type="entry name" value="CbiJ"/>
    <property type="match status" value="1"/>
</dbReference>
<protein>
    <submittedName>
        <fullName evidence="4">Possible precorrin-6X reductase</fullName>
        <ecNumber evidence="4">1.3.1.54</ecNumber>
    </submittedName>
</protein>
<dbReference type="eggNOG" id="COG2099">
    <property type="taxonomic scope" value="Bacteria"/>
</dbReference>
<reference evidence="5" key="1">
    <citation type="journal article" date="2007" name="PLoS Genet.">
        <title>Patterns and implications of gene gain and loss in the evolution of Prochlorococcus.</title>
        <authorList>
            <person name="Kettler G.C."/>
            <person name="Martiny A.C."/>
            <person name="Huang K."/>
            <person name="Zucker J."/>
            <person name="Coleman M.L."/>
            <person name="Rodrigue S."/>
            <person name="Chen F."/>
            <person name="Lapidus A."/>
            <person name="Ferriera S."/>
            <person name="Johnson J."/>
            <person name="Steglich C."/>
            <person name="Church G.M."/>
            <person name="Richardson P."/>
            <person name="Chisholm S.W."/>
        </authorList>
    </citation>
    <scope>NUCLEOTIDE SEQUENCE [LARGE SCALE GENOMIC DNA]</scope>
    <source>
        <strain evidence="5">NATL1A</strain>
    </source>
</reference>
<evidence type="ECO:0000256" key="3">
    <source>
        <dbReference type="ARBA" id="ARBA00023002"/>
    </source>
</evidence>
<evidence type="ECO:0000256" key="1">
    <source>
        <dbReference type="ARBA" id="ARBA00004953"/>
    </source>
</evidence>
<dbReference type="GO" id="GO:0009236">
    <property type="term" value="P:cobalamin biosynthetic process"/>
    <property type="evidence" value="ECO:0007669"/>
    <property type="project" value="UniProtKB-UniPathway"/>
</dbReference>
<dbReference type="RefSeq" id="WP_011823300.1">
    <property type="nucleotide sequence ID" value="NC_008819.1"/>
</dbReference>
<dbReference type="HOGENOM" id="CLU_068627_0_1_3"/>
<dbReference type="EC" id="1.3.1.54" evidence="4"/>
<name>A2C0W3_PROM1</name>
<dbReference type="KEGG" id="pme:NATL1_05611"/>
<dbReference type="UniPathway" id="UPA00148"/>
<comment type="pathway">
    <text evidence="1">Cofactor biosynthesis; adenosylcobalamin biosynthesis.</text>
</comment>
<evidence type="ECO:0000313" key="4">
    <source>
        <dbReference type="EMBL" id="ABM75123.1"/>
    </source>
</evidence>
<dbReference type="EMBL" id="CP000553">
    <property type="protein sequence ID" value="ABM75123.1"/>
    <property type="molecule type" value="Genomic_DNA"/>
</dbReference>
<dbReference type="Proteomes" id="UP000002592">
    <property type="component" value="Chromosome"/>
</dbReference>
<dbReference type="GO" id="GO:0016994">
    <property type="term" value="F:precorrin-6A reductase activity"/>
    <property type="evidence" value="ECO:0007669"/>
    <property type="project" value="UniProtKB-EC"/>
</dbReference>
<accession>A2C0W3</accession>
<organism evidence="4 5">
    <name type="scientific">Prochlorococcus marinus (strain NATL1A)</name>
    <dbReference type="NCBI Taxonomy" id="167555"/>
    <lineage>
        <taxon>Bacteria</taxon>
        <taxon>Bacillati</taxon>
        <taxon>Cyanobacteriota</taxon>
        <taxon>Cyanophyceae</taxon>
        <taxon>Synechococcales</taxon>
        <taxon>Prochlorococcaceae</taxon>
        <taxon>Prochlorococcus</taxon>
    </lineage>
</organism>
<sequence length="269" mass="30536">MDIREKCQPHLWLLTGTGEGHVFAESLLKEGWKITVSVVSDRASIPYEKLNLEKILIGALITEEEIRGVILNARIHQNGFHCVVDLTHPFAMKITRSISKVCKELGQTFIRYERAIDNISNAFLIEKFSDLRNYDLKNKSILLAVGVRHLQEAFVFARNSGANVYARVLANPESIRKTLSSSIQKTNFAVLNPSVSSNGKIEKALVRKWNIAGVICRQSGGSNEILWHRICLSMRINLWLLERPTEFKNINSVDSYEKLNKKLKSISME</sequence>
<keyword evidence="3 4" id="KW-0560">Oxidoreductase</keyword>
<dbReference type="InterPro" id="IPR003723">
    <property type="entry name" value="Precorrin-6x_reduct"/>
</dbReference>
<evidence type="ECO:0000313" key="5">
    <source>
        <dbReference type="Proteomes" id="UP000002592"/>
    </source>
</evidence>
<proteinExistence type="predicted"/>
<dbReference type="PANTHER" id="PTHR36925">
    <property type="entry name" value="COBALT-PRECORRIN-6A REDUCTASE"/>
    <property type="match status" value="1"/>
</dbReference>
<keyword evidence="2" id="KW-0169">Cobalamin biosynthesis</keyword>
<evidence type="ECO:0000256" key="2">
    <source>
        <dbReference type="ARBA" id="ARBA00022573"/>
    </source>
</evidence>
<gene>
    <name evidence="4" type="primary">cobK</name>
    <name evidence="4" type="ordered locus">NATL1_05611</name>
</gene>
<dbReference type="AlphaFoldDB" id="A2C0W3"/>
<dbReference type="PROSITE" id="PS51014">
    <property type="entry name" value="COBK_CBIJ"/>
    <property type="match status" value="1"/>
</dbReference>